<evidence type="ECO:0000256" key="10">
    <source>
        <dbReference type="ARBA" id="ARBA00023136"/>
    </source>
</evidence>
<evidence type="ECO:0000256" key="15">
    <source>
        <dbReference type="RuleBase" id="RU362125"/>
    </source>
</evidence>
<dbReference type="Pfam" id="PF02770">
    <property type="entry name" value="Acyl-CoA_dh_M"/>
    <property type="match status" value="1"/>
</dbReference>
<dbReference type="Pfam" id="PF02771">
    <property type="entry name" value="Acyl-CoA_dh_N"/>
    <property type="match status" value="1"/>
</dbReference>
<dbReference type="PANTHER" id="PTHR43884:SF9">
    <property type="entry name" value="COMPLEX I ASSEMBLY FACTOR ACAD9, MITOCHONDRIAL"/>
    <property type="match status" value="1"/>
</dbReference>
<evidence type="ECO:0000256" key="1">
    <source>
        <dbReference type="ARBA" id="ARBA00001974"/>
    </source>
</evidence>
<dbReference type="GO" id="GO:0003995">
    <property type="term" value="F:acyl-CoA dehydrogenase activity"/>
    <property type="evidence" value="ECO:0007669"/>
    <property type="project" value="InterPro"/>
</dbReference>
<evidence type="ECO:0000256" key="12">
    <source>
        <dbReference type="ARBA" id="ARBA00049038"/>
    </source>
</evidence>
<keyword evidence="8" id="KW-0007">Acetylation</keyword>
<dbReference type="Gene3D" id="2.40.110.10">
    <property type="entry name" value="Butyryl-CoA Dehydrogenase, subunit A, domain 2"/>
    <property type="match status" value="1"/>
</dbReference>
<dbReference type="FunFam" id="1.20.140.10:FF:000008">
    <property type="entry name" value="acyl-CoA dehydrogenase family member 9, mitochondrial"/>
    <property type="match status" value="1"/>
</dbReference>
<dbReference type="InterPro" id="IPR009100">
    <property type="entry name" value="AcylCoA_DH/oxidase_NM_dom_sf"/>
</dbReference>
<comment type="similarity">
    <text evidence="3 15">Belongs to the acyl-CoA dehydrogenase family.</text>
</comment>
<dbReference type="InterPro" id="IPR009075">
    <property type="entry name" value="AcylCo_DH/oxidase_C"/>
</dbReference>
<dbReference type="InterPro" id="IPR006089">
    <property type="entry name" value="Acyl-CoA_DH_CS"/>
</dbReference>
<evidence type="ECO:0000256" key="13">
    <source>
        <dbReference type="ARBA" id="ARBA00049140"/>
    </source>
</evidence>
<feature type="domain" description="Acyl-CoA dehydrogenase/oxidase N-terminal" evidence="18">
    <location>
        <begin position="40"/>
        <end position="147"/>
    </location>
</feature>
<protein>
    <submittedName>
        <fullName evidence="20">Acyl-CoA dehydrogenase family protein</fullName>
    </submittedName>
</protein>
<evidence type="ECO:0000256" key="7">
    <source>
        <dbReference type="ARBA" id="ARBA00022946"/>
    </source>
</evidence>
<accession>A0AAX4HLG8</accession>
<evidence type="ECO:0000256" key="14">
    <source>
        <dbReference type="ARBA" id="ARBA00049224"/>
    </source>
</evidence>
<dbReference type="SUPFAM" id="SSF56645">
    <property type="entry name" value="Acyl-CoA dehydrogenase NM domain-like"/>
    <property type="match status" value="1"/>
</dbReference>
<keyword evidence="10" id="KW-0472">Membrane</keyword>
<dbReference type="InterPro" id="IPR049448">
    <property type="entry name" value="ACAD9/ACADV-like_C"/>
</dbReference>
<dbReference type="FunFam" id="2.40.110.10:FF:000006">
    <property type="entry name" value="very long-chain specific acyl-CoA dehydrogenase, mitochondrial"/>
    <property type="match status" value="1"/>
</dbReference>
<comment type="cofactor">
    <cofactor evidence="1 15">
        <name>FAD</name>
        <dbReference type="ChEBI" id="CHEBI:57692"/>
    </cofactor>
</comment>
<dbReference type="PANTHER" id="PTHR43884">
    <property type="entry name" value="ACYL-COA DEHYDROGENASE"/>
    <property type="match status" value="1"/>
</dbReference>
<comment type="catalytic activity">
    <reaction evidence="13">
        <text>eicosanoyl-CoA + oxidized [electron-transfer flavoprotein] + H(+) = (2E)-eicosenoyl-CoA + reduced [electron-transfer flavoprotein]</text>
        <dbReference type="Rhea" id="RHEA:47236"/>
        <dbReference type="Rhea" id="RHEA-COMP:10685"/>
        <dbReference type="Rhea" id="RHEA-COMP:10686"/>
        <dbReference type="ChEBI" id="CHEBI:15378"/>
        <dbReference type="ChEBI" id="CHEBI:57380"/>
        <dbReference type="ChEBI" id="CHEBI:57692"/>
        <dbReference type="ChEBI" id="CHEBI:58307"/>
        <dbReference type="ChEBI" id="CHEBI:74691"/>
    </reaction>
    <physiologicalReaction direction="left-to-right" evidence="13">
        <dbReference type="Rhea" id="RHEA:47237"/>
    </physiologicalReaction>
</comment>
<dbReference type="InterPro" id="IPR036250">
    <property type="entry name" value="AcylCo_DH-like_C"/>
</dbReference>
<dbReference type="GO" id="GO:0016020">
    <property type="term" value="C:membrane"/>
    <property type="evidence" value="ECO:0007669"/>
    <property type="project" value="UniProtKB-SubCell"/>
</dbReference>
<dbReference type="InterPro" id="IPR037069">
    <property type="entry name" value="AcylCoA_DH/ox_N_sf"/>
</dbReference>
<dbReference type="InterPro" id="IPR006091">
    <property type="entry name" value="Acyl-CoA_Oxase/DH_mid-dom"/>
</dbReference>
<evidence type="ECO:0000259" key="19">
    <source>
        <dbReference type="Pfam" id="PF21343"/>
    </source>
</evidence>
<comment type="catalytic activity">
    <reaction evidence="12">
        <text>tetradecanoyl-CoA + oxidized [electron-transfer flavoprotein] + H(+) = (2E)-tetradecenoyl-CoA + reduced [electron-transfer flavoprotein]</text>
        <dbReference type="Rhea" id="RHEA:47316"/>
        <dbReference type="Rhea" id="RHEA-COMP:10685"/>
        <dbReference type="Rhea" id="RHEA-COMP:10686"/>
        <dbReference type="ChEBI" id="CHEBI:15378"/>
        <dbReference type="ChEBI" id="CHEBI:57385"/>
        <dbReference type="ChEBI" id="CHEBI:57692"/>
        <dbReference type="ChEBI" id="CHEBI:58307"/>
        <dbReference type="ChEBI" id="CHEBI:61405"/>
    </reaction>
    <physiologicalReaction direction="left-to-right" evidence="12">
        <dbReference type="Rhea" id="RHEA:47317"/>
    </physiologicalReaction>
</comment>
<evidence type="ECO:0000259" key="16">
    <source>
        <dbReference type="Pfam" id="PF00441"/>
    </source>
</evidence>
<dbReference type="FunFam" id="1.10.540.10:FF:000001">
    <property type="entry name" value="Very long-chain-specific acyl-CoA dehydrogenase, mitochondrial"/>
    <property type="match status" value="1"/>
</dbReference>
<organism evidence="20 21">
    <name type="scientific">Peredibacter starrii</name>
    <dbReference type="NCBI Taxonomy" id="28202"/>
    <lineage>
        <taxon>Bacteria</taxon>
        <taxon>Pseudomonadati</taxon>
        <taxon>Bdellovibrionota</taxon>
        <taxon>Bacteriovoracia</taxon>
        <taxon>Bacteriovoracales</taxon>
        <taxon>Bacteriovoracaceae</taxon>
        <taxon>Peredibacter</taxon>
    </lineage>
</organism>
<evidence type="ECO:0000259" key="18">
    <source>
        <dbReference type="Pfam" id="PF02771"/>
    </source>
</evidence>
<keyword evidence="21" id="KW-1185">Reference proteome</keyword>
<feature type="domain" description="Acyl-CoA dehydrogenase/oxidase C-terminal" evidence="16">
    <location>
        <begin position="263"/>
        <end position="406"/>
    </location>
</feature>
<keyword evidence="7" id="KW-0809">Transit peptide</keyword>
<keyword evidence="9 15" id="KW-0560">Oxidoreductase</keyword>
<proteinExistence type="inferred from homology"/>
<comment type="catalytic activity">
    <reaction evidence="14">
        <text>octadecanoyl-CoA + oxidized [electron-transfer flavoprotein] + H(+) = (2E)-octadecenoyl-CoA + reduced [electron-transfer flavoprotein]</text>
        <dbReference type="Rhea" id="RHEA:47240"/>
        <dbReference type="Rhea" id="RHEA-COMP:10685"/>
        <dbReference type="Rhea" id="RHEA-COMP:10686"/>
        <dbReference type="ChEBI" id="CHEBI:15378"/>
        <dbReference type="ChEBI" id="CHEBI:57394"/>
        <dbReference type="ChEBI" id="CHEBI:57692"/>
        <dbReference type="ChEBI" id="CHEBI:58307"/>
        <dbReference type="ChEBI" id="CHEBI:71412"/>
    </reaction>
    <physiologicalReaction direction="left-to-right" evidence="14">
        <dbReference type="Rhea" id="RHEA:47241"/>
    </physiologicalReaction>
</comment>
<evidence type="ECO:0000313" key="21">
    <source>
        <dbReference type="Proteomes" id="UP001324634"/>
    </source>
</evidence>
<keyword evidence="5 15" id="KW-0285">Flavoprotein</keyword>
<dbReference type="InterPro" id="IPR046373">
    <property type="entry name" value="Acyl-CoA_Oxase/DH_mid-dom_sf"/>
</dbReference>
<dbReference type="RefSeq" id="WP_321391872.1">
    <property type="nucleotide sequence ID" value="NZ_CP139487.1"/>
</dbReference>
<evidence type="ECO:0000256" key="3">
    <source>
        <dbReference type="ARBA" id="ARBA00009347"/>
    </source>
</evidence>
<name>A0AAX4HLG8_9BACT</name>
<evidence type="ECO:0000313" key="20">
    <source>
        <dbReference type="EMBL" id="WPU64007.1"/>
    </source>
</evidence>
<dbReference type="AlphaFoldDB" id="A0AAX4HLG8"/>
<keyword evidence="6 15" id="KW-0274">FAD</keyword>
<feature type="domain" description="Acyl-CoA oxidase/dehydrogenase middle" evidence="17">
    <location>
        <begin position="151"/>
        <end position="251"/>
    </location>
</feature>
<evidence type="ECO:0000256" key="2">
    <source>
        <dbReference type="ARBA" id="ARBA00004170"/>
    </source>
</evidence>
<dbReference type="PROSITE" id="PS00072">
    <property type="entry name" value="ACYL_COA_DH_1"/>
    <property type="match status" value="1"/>
</dbReference>
<dbReference type="KEGG" id="psti:SOO65_15025"/>
<evidence type="ECO:0000256" key="5">
    <source>
        <dbReference type="ARBA" id="ARBA00022630"/>
    </source>
</evidence>
<evidence type="ECO:0000256" key="8">
    <source>
        <dbReference type="ARBA" id="ARBA00022990"/>
    </source>
</evidence>
<keyword evidence="4" id="KW-0597">Phosphoprotein</keyword>
<sequence>MSAKTEKEIPSIVASLFYGEVMEDEVFPYPQFSESQIEMAKAMIDAIDKFAQDNIDSPKFDKDSKIPKEVLDGLAGLGLCGLAVGEDYGGLGLDTTLYARVFSQIAGYDGAVATTLGAHQSIGYKALLNEGNEEQKKHWLPKLASGEVFAAFCLTEPGSGSDAYSIKTKATKNADGTYTINGQKLWITNAGMAGFYSVFAKTEHDDGKGGKVEKISCFIVEKEREGVSFGEKEDKMGIRASETRAVYFDNVKVPASNMIGEPGKGFKIAMNVLNTGRLSLGSGSVGGMKMILKLATAQAKTRKQFGSTIDQFGLIQEKLATMAANIYACESMVYMTTGKIVQGMNHFEHESAICKVYCSERLWDTIDKATQIAAGNAYMKEYPYERIMRDCRINLIFEGTNEILRIFTALSGIKGPSDDLKELGKIADVSKAIQDPIKSVGVLTDFAKKRMSKRFGSKTLTKVHPSLEVHGNHFVSMMKDFSIAVENTIMKFGKNIIGNELLQMRIANMTMELYAQLAVLSRTTSILNRTDVSDKDKEYVTHLTELICRDSRQSFTRNFKRLNSSYDKLIPKISKAVSERDGFGFDIIDF</sequence>
<evidence type="ECO:0000259" key="17">
    <source>
        <dbReference type="Pfam" id="PF02770"/>
    </source>
</evidence>
<feature type="domain" description="ACAD9/ACADV-like C-terminal" evidence="19">
    <location>
        <begin position="465"/>
        <end position="582"/>
    </location>
</feature>
<dbReference type="Gene3D" id="1.10.540.10">
    <property type="entry name" value="Acyl-CoA dehydrogenase/oxidase, N-terminal domain"/>
    <property type="match status" value="1"/>
</dbReference>
<evidence type="ECO:0000256" key="11">
    <source>
        <dbReference type="ARBA" id="ARBA00047916"/>
    </source>
</evidence>
<dbReference type="Proteomes" id="UP001324634">
    <property type="component" value="Chromosome"/>
</dbReference>
<comment type="subcellular location">
    <subcellularLocation>
        <location evidence="2">Membrane</location>
        <topology evidence="2">Peripheral membrane protein</topology>
    </subcellularLocation>
</comment>
<dbReference type="Pfam" id="PF00441">
    <property type="entry name" value="Acyl-CoA_dh_1"/>
    <property type="match status" value="1"/>
</dbReference>
<dbReference type="GO" id="GO:0050660">
    <property type="term" value="F:flavin adenine dinucleotide binding"/>
    <property type="evidence" value="ECO:0007669"/>
    <property type="project" value="InterPro"/>
</dbReference>
<evidence type="ECO:0000256" key="6">
    <source>
        <dbReference type="ARBA" id="ARBA00022827"/>
    </source>
</evidence>
<dbReference type="Gene3D" id="1.20.140.10">
    <property type="entry name" value="Butyryl-CoA Dehydrogenase, subunit A, domain 3"/>
    <property type="match status" value="2"/>
</dbReference>
<dbReference type="SUPFAM" id="SSF47203">
    <property type="entry name" value="Acyl-CoA dehydrogenase C-terminal domain-like"/>
    <property type="match status" value="1"/>
</dbReference>
<evidence type="ECO:0000256" key="9">
    <source>
        <dbReference type="ARBA" id="ARBA00023002"/>
    </source>
</evidence>
<comment type="catalytic activity">
    <reaction evidence="11">
        <text>oxidized [electron-transfer flavoprotein] + hexadecanoyl-CoA + H(+) = (2E)-hexadecenoyl-CoA + reduced [electron-transfer flavoprotein]</text>
        <dbReference type="Rhea" id="RHEA:43448"/>
        <dbReference type="Rhea" id="RHEA-COMP:10685"/>
        <dbReference type="Rhea" id="RHEA-COMP:10686"/>
        <dbReference type="ChEBI" id="CHEBI:15378"/>
        <dbReference type="ChEBI" id="CHEBI:57379"/>
        <dbReference type="ChEBI" id="CHEBI:57692"/>
        <dbReference type="ChEBI" id="CHEBI:58307"/>
        <dbReference type="ChEBI" id="CHEBI:61526"/>
    </reaction>
    <physiologicalReaction direction="left-to-right" evidence="11">
        <dbReference type="Rhea" id="RHEA:43449"/>
    </physiologicalReaction>
</comment>
<evidence type="ECO:0000256" key="4">
    <source>
        <dbReference type="ARBA" id="ARBA00022553"/>
    </source>
</evidence>
<dbReference type="EMBL" id="CP139487">
    <property type="protein sequence ID" value="WPU64007.1"/>
    <property type="molecule type" value="Genomic_DNA"/>
</dbReference>
<dbReference type="Pfam" id="PF21343">
    <property type="entry name" value="ACAD9-ACADV_C"/>
    <property type="match status" value="1"/>
</dbReference>
<gene>
    <name evidence="20" type="ORF">SOO65_15025</name>
</gene>
<reference evidence="20 21" key="1">
    <citation type="submission" date="2023-11" db="EMBL/GenBank/DDBJ databases">
        <title>Peredibacter starrii A3.12.</title>
        <authorList>
            <person name="Mitchell R.J."/>
        </authorList>
    </citation>
    <scope>NUCLEOTIDE SEQUENCE [LARGE SCALE GENOMIC DNA]</scope>
    <source>
        <strain evidence="20 21">A3.12</strain>
    </source>
</reference>
<dbReference type="InterPro" id="IPR013786">
    <property type="entry name" value="AcylCoA_DH/ox_N"/>
</dbReference>
<dbReference type="GO" id="GO:0006631">
    <property type="term" value="P:fatty acid metabolic process"/>
    <property type="evidence" value="ECO:0007669"/>
    <property type="project" value="UniProtKB-ARBA"/>
</dbReference>